<dbReference type="CDD" id="cd00067">
    <property type="entry name" value="GAL4"/>
    <property type="match status" value="1"/>
</dbReference>
<dbReference type="Proteomes" id="UP000001610">
    <property type="component" value="Unassembled WGS sequence"/>
</dbReference>
<protein>
    <submittedName>
        <fullName evidence="9">Dynamin GTPase, putative</fullName>
    </submittedName>
</protein>
<evidence type="ECO:0000259" key="8">
    <source>
        <dbReference type="Pfam" id="PF00172"/>
    </source>
</evidence>
<dbReference type="InterPro" id="IPR001138">
    <property type="entry name" value="Zn2Cys6_DnaBD"/>
</dbReference>
<dbReference type="Gene3D" id="4.10.240.10">
    <property type="entry name" value="Zn(2)-C6 fungal-type DNA-binding domain"/>
    <property type="match status" value="1"/>
</dbReference>
<evidence type="ECO:0000313" key="9">
    <source>
        <dbReference type="EMBL" id="EGX93124.1"/>
    </source>
</evidence>
<evidence type="ECO:0000256" key="1">
    <source>
        <dbReference type="ARBA" id="ARBA00022723"/>
    </source>
</evidence>
<dbReference type="Pfam" id="PF00172">
    <property type="entry name" value="Zn_clus"/>
    <property type="match status" value="1"/>
</dbReference>
<feature type="domain" description="Zn(2)-C6 fungal-type" evidence="8">
    <location>
        <begin position="88"/>
        <end position="116"/>
    </location>
</feature>
<evidence type="ECO:0000256" key="6">
    <source>
        <dbReference type="ARBA" id="ARBA00023242"/>
    </source>
</evidence>
<sequence length="637" mass="71189">MEPYGALAQTRQIGKASTGARRKLGRPSSFIFKKVPGQSNELLQEEPQQTRCHGARQEQPRRFTADQEMGHQNPYRLHHLQASVAVPRRRRIKCDEGAPSCKKCISTGRECEGYSNGAVAVAAAAYTTGAAAAAGLLAVYNQPMPTVAPAGVDASHAERGAFAMLRGECVRRMAGLFSASFWTVDVMRATHVYPAIWHAGLALATMHRATCITAQTAHARASRQRHEAFALAQFHAAVLAVLRLTRKPVLTDADKEAILLASTLFTGLCCLQENYEQASRHANGGNRLYWQWEYWKRGAAAADEDGEDGDEDGDATCTGQDYRVDNQGLRRAGCVLTTKSLTAVFTHFEMQFCSRFRTTENPEWRWCDRAHRCSAAPFASAADAYTELQPLLTGYCHMGRYLSVPRDVAELAPVWRTVDAYVRELRAWQLKFDDLLARRRRRRRRPASDDDDDDEEHHHILSLQLLWMVLETCLGHSEESGEMIWDERTADMERVTAFAETHFAARCRPGAPRVFTFSFAMSICEMLTFVGTNCRDGGIRRRLITLLHGWRERDGMMPARLLALIVHSVMVLEENATTGMQAPHDACVCVPGSLICNHHRVCLIDTQFLGERSATIVLTTAGMLEMKLPPYETSVSW</sequence>
<dbReference type="EMBL" id="JH126401">
    <property type="protein sequence ID" value="EGX93124.1"/>
    <property type="molecule type" value="Genomic_DNA"/>
</dbReference>
<accession>G3JFD4</accession>
<evidence type="ECO:0000256" key="3">
    <source>
        <dbReference type="ARBA" id="ARBA00023015"/>
    </source>
</evidence>
<reference evidence="9 10" key="1">
    <citation type="journal article" date="2011" name="Genome Biol.">
        <title>Genome sequence of the insect pathogenic fungus Cordyceps militaris, a valued traditional Chinese medicine.</title>
        <authorList>
            <person name="Zheng P."/>
            <person name="Xia Y."/>
            <person name="Xiao G."/>
            <person name="Xiong C."/>
            <person name="Hu X."/>
            <person name="Zhang S."/>
            <person name="Zheng H."/>
            <person name="Huang Y."/>
            <person name="Zhou Y."/>
            <person name="Wang S."/>
            <person name="Zhao G.P."/>
            <person name="Liu X."/>
            <person name="St Leger R.J."/>
            <person name="Wang C."/>
        </authorList>
    </citation>
    <scope>NUCLEOTIDE SEQUENCE [LARGE SCALE GENOMIC DNA]</scope>
    <source>
        <strain evidence="9 10">CM01</strain>
    </source>
</reference>
<evidence type="ECO:0000313" key="10">
    <source>
        <dbReference type="Proteomes" id="UP000001610"/>
    </source>
</evidence>
<dbReference type="InParanoid" id="G3JFD4"/>
<evidence type="ECO:0000256" key="2">
    <source>
        <dbReference type="ARBA" id="ARBA00022833"/>
    </source>
</evidence>
<name>G3JFD4_CORMM</name>
<evidence type="ECO:0000256" key="7">
    <source>
        <dbReference type="SAM" id="MobiDB-lite"/>
    </source>
</evidence>
<dbReference type="GO" id="GO:0000981">
    <property type="term" value="F:DNA-binding transcription factor activity, RNA polymerase II-specific"/>
    <property type="evidence" value="ECO:0007669"/>
    <property type="project" value="InterPro"/>
</dbReference>
<dbReference type="KEGG" id="cmt:CCM_04496"/>
<keyword evidence="1" id="KW-0479">Metal-binding</keyword>
<proteinExistence type="predicted"/>
<gene>
    <name evidence="9" type="ORF">CCM_04496</name>
</gene>
<evidence type="ECO:0000256" key="5">
    <source>
        <dbReference type="ARBA" id="ARBA00023163"/>
    </source>
</evidence>
<feature type="region of interest" description="Disordered" evidence="7">
    <location>
        <begin position="1"/>
        <end position="27"/>
    </location>
</feature>
<dbReference type="GeneID" id="18166519"/>
<organism evidence="9 10">
    <name type="scientific">Cordyceps militaris (strain CM01)</name>
    <name type="common">Caterpillar fungus</name>
    <dbReference type="NCBI Taxonomy" id="983644"/>
    <lineage>
        <taxon>Eukaryota</taxon>
        <taxon>Fungi</taxon>
        <taxon>Dikarya</taxon>
        <taxon>Ascomycota</taxon>
        <taxon>Pezizomycotina</taxon>
        <taxon>Sordariomycetes</taxon>
        <taxon>Hypocreomycetidae</taxon>
        <taxon>Hypocreales</taxon>
        <taxon>Cordycipitaceae</taxon>
        <taxon>Cordyceps</taxon>
    </lineage>
</organism>
<keyword evidence="4" id="KW-0238">DNA-binding</keyword>
<keyword evidence="2" id="KW-0862">Zinc</keyword>
<dbReference type="VEuPathDB" id="FungiDB:CCM_04496"/>
<dbReference type="AlphaFoldDB" id="G3JFD4"/>
<dbReference type="PANTHER" id="PTHR36206:SF13">
    <property type="entry name" value="TRANSCRIPTIONAL REGULATORY PROTEIN MOC3"/>
    <property type="match status" value="1"/>
</dbReference>
<dbReference type="InterPro" id="IPR036864">
    <property type="entry name" value="Zn2-C6_fun-type_DNA-bd_sf"/>
</dbReference>
<dbReference type="OMA" id="HRATCIT"/>
<dbReference type="eggNOG" id="ENOG502SM93">
    <property type="taxonomic scope" value="Eukaryota"/>
</dbReference>
<dbReference type="OrthoDB" id="3145928at2759"/>
<dbReference type="PANTHER" id="PTHR36206">
    <property type="entry name" value="ASPERCRYPTIN BIOSYNTHESIS CLUSTER-SPECIFIC TRANSCRIPTION REGULATOR ATNN-RELATED"/>
    <property type="match status" value="1"/>
</dbReference>
<keyword evidence="5" id="KW-0804">Transcription</keyword>
<dbReference type="GO" id="GO:0003677">
    <property type="term" value="F:DNA binding"/>
    <property type="evidence" value="ECO:0007669"/>
    <property type="project" value="UniProtKB-KW"/>
</dbReference>
<keyword evidence="6" id="KW-0539">Nucleus</keyword>
<evidence type="ECO:0000256" key="4">
    <source>
        <dbReference type="ARBA" id="ARBA00023125"/>
    </source>
</evidence>
<dbReference type="SUPFAM" id="SSF57701">
    <property type="entry name" value="Zn2/Cys6 DNA-binding domain"/>
    <property type="match status" value="1"/>
</dbReference>
<dbReference type="GO" id="GO:0008270">
    <property type="term" value="F:zinc ion binding"/>
    <property type="evidence" value="ECO:0007669"/>
    <property type="project" value="InterPro"/>
</dbReference>
<dbReference type="InterPro" id="IPR052360">
    <property type="entry name" value="Transcr_Regulatory_Proteins"/>
</dbReference>
<keyword evidence="3" id="KW-0805">Transcription regulation</keyword>
<dbReference type="RefSeq" id="XP_006669707.1">
    <property type="nucleotide sequence ID" value="XM_006669644.1"/>
</dbReference>
<dbReference type="HOGENOM" id="CLU_011409_6_2_1"/>
<keyword evidence="10" id="KW-1185">Reference proteome</keyword>